<evidence type="ECO:0000256" key="10">
    <source>
        <dbReference type="ARBA" id="ARBA00023205"/>
    </source>
</evidence>
<protein>
    <recommendedName>
        <fullName evidence="3">Proenkephalin-B</fullName>
    </recommendedName>
    <alternativeName>
        <fullName evidence="13">Beta-neoendorphin-dynorphin</fullName>
    </alternativeName>
    <alternativeName>
        <fullName evidence="12">Preprodynorphin</fullName>
    </alternativeName>
</protein>
<dbReference type="GO" id="GO:0007600">
    <property type="term" value="P:sensory perception"/>
    <property type="evidence" value="ECO:0007669"/>
    <property type="project" value="TreeGrafter"/>
</dbReference>
<sequence length="273" mass="31677">MGLLLLITLLSLSAPRGICSDCVSWCFSCAMQLRFTNTHFNPLVCSLQCEGSLSSLTEWERCEKILSPWGTILEVSKREQEHVPTPADLQEVPEKRYGGFIKKLDKNKFFFSSPKRESSVFRGDDDKAYGNLLHKFGEREVLDIADPEQETEISDESEEHNQAWSTKDEKKRYGGFLRKYPKRSMENFQVEDLKRRFLDPDQGLEEVETEQGVETEHGVADLQKRYGGFMRRIRPKLKWDNQKRYGGFLRRQFKVIARSEEEPSTFSGELSDL</sequence>
<comment type="subcellular location">
    <subcellularLocation>
        <location evidence="1">Secreted</location>
    </subcellularLocation>
</comment>
<dbReference type="EMBL" id="DYDO01000006">
    <property type="protein sequence ID" value="DBA21988.1"/>
    <property type="molecule type" value="Genomic_DNA"/>
</dbReference>
<dbReference type="GO" id="GO:0007218">
    <property type="term" value="P:neuropeptide signaling pathway"/>
    <property type="evidence" value="ECO:0007669"/>
    <property type="project" value="UniProtKB-KW"/>
</dbReference>
<dbReference type="GO" id="GO:0005576">
    <property type="term" value="C:extracellular region"/>
    <property type="evidence" value="ECO:0007669"/>
    <property type="project" value="UniProtKB-SubCell"/>
</dbReference>
<keyword evidence="9" id="KW-1015">Disulfide bond</keyword>
<evidence type="ECO:0000256" key="15">
    <source>
        <dbReference type="ARBA" id="ARBA00035624"/>
    </source>
</evidence>
<evidence type="ECO:0000256" key="4">
    <source>
        <dbReference type="ARBA" id="ARBA00022525"/>
    </source>
</evidence>
<dbReference type="AlphaFoldDB" id="A0AAV3A5W0"/>
<keyword evidence="5" id="KW-0165">Cleavage on pair of basic residues</keyword>
<keyword evidence="10" id="KW-0257">Endorphin</keyword>
<dbReference type="InterPro" id="IPR006024">
    <property type="entry name" value="Opioid_neupept"/>
</dbReference>
<feature type="signal peptide" evidence="16">
    <location>
        <begin position="1"/>
        <end position="20"/>
    </location>
</feature>
<evidence type="ECO:0000313" key="18">
    <source>
        <dbReference type="Proteomes" id="UP001181693"/>
    </source>
</evidence>
<evidence type="ECO:0000256" key="16">
    <source>
        <dbReference type="SAM" id="SignalP"/>
    </source>
</evidence>
<keyword evidence="6 16" id="KW-0732">Signal</keyword>
<comment type="function">
    <text evidence="14">Dynorphin peptides differentially regulate the kappa opioid receptor. Dynorphin A(1-13) has a typical opioid activity, it is 700 times more potent than Leu-enkephalin.</text>
</comment>
<dbReference type="GO" id="GO:0031628">
    <property type="term" value="F:opioid receptor binding"/>
    <property type="evidence" value="ECO:0007669"/>
    <property type="project" value="TreeGrafter"/>
</dbReference>
<name>A0AAV3A5W0_PYXAD</name>
<comment type="function">
    <text evidence="15">Leumorphin has a typical opioid activity and may have anti-apoptotic effect.</text>
</comment>
<evidence type="ECO:0000256" key="2">
    <source>
        <dbReference type="ARBA" id="ARBA00008543"/>
    </source>
</evidence>
<evidence type="ECO:0000256" key="9">
    <source>
        <dbReference type="ARBA" id="ARBA00023157"/>
    </source>
</evidence>
<comment type="function">
    <text evidence="11">Leu-enkephalins compete with and mimic the effects of opiate drugs. They play a role in a number of physiologic functions, including pain perception and responses to stress.</text>
</comment>
<evidence type="ECO:0000256" key="5">
    <source>
        <dbReference type="ARBA" id="ARBA00022685"/>
    </source>
</evidence>
<comment type="caution">
    <text evidence="17">The sequence shown here is derived from an EMBL/GenBank/DDBJ whole genome shotgun (WGS) entry which is preliminary data.</text>
</comment>
<accession>A0AAV3A5W0</accession>
<comment type="similarity">
    <text evidence="2">Belongs to the opioid neuropeptide precursor family.</text>
</comment>
<evidence type="ECO:0000256" key="14">
    <source>
        <dbReference type="ARBA" id="ARBA00035607"/>
    </source>
</evidence>
<evidence type="ECO:0000256" key="3">
    <source>
        <dbReference type="ARBA" id="ARBA00020232"/>
    </source>
</evidence>
<dbReference type="GO" id="GO:0043679">
    <property type="term" value="C:axon terminus"/>
    <property type="evidence" value="ECO:0007669"/>
    <property type="project" value="TreeGrafter"/>
</dbReference>
<dbReference type="InterPro" id="IPR000750">
    <property type="entry name" value="Proenkphlin_B"/>
</dbReference>
<dbReference type="PANTHER" id="PTHR11438:SF4">
    <property type="entry name" value="PROENKEPHALIN-B"/>
    <property type="match status" value="1"/>
</dbReference>
<evidence type="ECO:0000256" key="13">
    <source>
        <dbReference type="ARBA" id="ARBA00032642"/>
    </source>
</evidence>
<dbReference type="Pfam" id="PF01160">
    <property type="entry name" value="Opiods_neuropep"/>
    <property type="match status" value="1"/>
</dbReference>
<dbReference type="Proteomes" id="UP001181693">
    <property type="component" value="Unassembled WGS sequence"/>
</dbReference>
<evidence type="ECO:0000256" key="6">
    <source>
        <dbReference type="ARBA" id="ARBA00022729"/>
    </source>
</evidence>
<dbReference type="GO" id="GO:0030425">
    <property type="term" value="C:dendrite"/>
    <property type="evidence" value="ECO:0007669"/>
    <property type="project" value="TreeGrafter"/>
</dbReference>
<reference evidence="17" key="1">
    <citation type="thesis" date="2020" institute="ProQuest LLC" country="789 East Eisenhower Parkway, Ann Arbor, MI, USA">
        <title>Comparative Genomics and Chromosome Evolution.</title>
        <authorList>
            <person name="Mudd A.B."/>
        </authorList>
    </citation>
    <scope>NUCLEOTIDE SEQUENCE</scope>
    <source>
        <strain evidence="17">1538</strain>
        <tissue evidence="17">Blood</tissue>
    </source>
</reference>
<dbReference type="GO" id="GO:0043025">
    <property type="term" value="C:neuronal cell body"/>
    <property type="evidence" value="ECO:0007669"/>
    <property type="project" value="TreeGrafter"/>
</dbReference>
<gene>
    <name evidence="17" type="ORF">GDO54_013091</name>
</gene>
<evidence type="ECO:0000256" key="8">
    <source>
        <dbReference type="ARBA" id="ARBA00022901"/>
    </source>
</evidence>
<dbReference type="PRINTS" id="PR01030">
    <property type="entry name" value="PENKBPRCRSR"/>
</dbReference>
<evidence type="ECO:0000256" key="1">
    <source>
        <dbReference type="ARBA" id="ARBA00004613"/>
    </source>
</evidence>
<evidence type="ECO:0000256" key="11">
    <source>
        <dbReference type="ARBA" id="ARBA00024913"/>
    </source>
</evidence>
<keyword evidence="7" id="KW-0529">Neurotransmitter</keyword>
<evidence type="ECO:0000313" key="17">
    <source>
        <dbReference type="EMBL" id="DBA21988.1"/>
    </source>
</evidence>
<dbReference type="PANTHER" id="PTHR11438">
    <property type="entry name" value="PROENKEPHALIN"/>
    <property type="match status" value="1"/>
</dbReference>
<dbReference type="GO" id="GO:0001515">
    <property type="term" value="F:opioid peptide activity"/>
    <property type="evidence" value="ECO:0007669"/>
    <property type="project" value="UniProtKB-KW"/>
</dbReference>
<dbReference type="PRINTS" id="PR01028">
    <property type="entry name" value="OPIOIDPRCRSR"/>
</dbReference>
<evidence type="ECO:0000256" key="7">
    <source>
        <dbReference type="ARBA" id="ARBA00022894"/>
    </source>
</evidence>
<keyword evidence="4" id="KW-0964">Secreted</keyword>
<organism evidence="17 18">
    <name type="scientific">Pyxicephalus adspersus</name>
    <name type="common">African bullfrog</name>
    <dbReference type="NCBI Taxonomy" id="30357"/>
    <lineage>
        <taxon>Eukaryota</taxon>
        <taxon>Metazoa</taxon>
        <taxon>Chordata</taxon>
        <taxon>Craniata</taxon>
        <taxon>Vertebrata</taxon>
        <taxon>Euteleostomi</taxon>
        <taxon>Amphibia</taxon>
        <taxon>Batrachia</taxon>
        <taxon>Anura</taxon>
        <taxon>Neobatrachia</taxon>
        <taxon>Ranoidea</taxon>
        <taxon>Pyxicephalidae</taxon>
        <taxon>Pyxicephalinae</taxon>
        <taxon>Pyxicephalus</taxon>
    </lineage>
</organism>
<keyword evidence="18" id="KW-1185">Reference proteome</keyword>
<dbReference type="GO" id="GO:0007268">
    <property type="term" value="P:chemical synaptic transmission"/>
    <property type="evidence" value="ECO:0007669"/>
    <property type="project" value="UniProtKB-KW"/>
</dbReference>
<feature type="chain" id="PRO_5043472433" description="Proenkephalin-B" evidence="16">
    <location>
        <begin position="21"/>
        <end position="273"/>
    </location>
</feature>
<evidence type="ECO:0000256" key="12">
    <source>
        <dbReference type="ARBA" id="ARBA00032080"/>
    </source>
</evidence>
<keyword evidence="8" id="KW-0555">Opioid peptide</keyword>
<proteinExistence type="inferred from homology"/>
<dbReference type="GO" id="GO:0005886">
    <property type="term" value="C:plasma membrane"/>
    <property type="evidence" value="ECO:0007669"/>
    <property type="project" value="TreeGrafter"/>
</dbReference>